<keyword evidence="2" id="KW-1185">Reference proteome</keyword>
<evidence type="ECO:0000313" key="1">
    <source>
        <dbReference type="EMBL" id="KHG24241.1"/>
    </source>
</evidence>
<organism evidence="1 2">
    <name type="scientific">Gossypium arboreum</name>
    <name type="common">Tree cotton</name>
    <name type="synonym">Gossypium nanking</name>
    <dbReference type="NCBI Taxonomy" id="29729"/>
    <lineage>
        <taxon>Eukaryota</taxon>
        <taxon>Viridiplantae</taxon>
        <taxon>Streptophyta</taxon>
        <taxon>Embryophyta</taxon>
        <taxon>Tracheophyta</taxon>
        <taxon>Spermatophyta</taxon>
        <taxon>Magnoliopsida</taxon>
        <taxon>eudicotyledons</taxon>
        <taxon>Gunneridae</taxon>
        <taxon>Pentapetalae</taxon>
        <taxon>rosids</taxon>
        <taxon>malvids</taxon>
        <taxon>Malvales</taxon>
        <taxon>Malvaceae</taxon>
        <taxon>Malvoideae</taxon>
        <taxon>Gossypium</taxon>
    </lineage>
</organism>
<gene>
    <name evidence="1" type="ORF">F383_30373</name>
</gene>
<evidence type="ECO:0000313" key="2">
    <source>
        <dbReference type="Proteomes" id="UP000032142"/>
    </source>
</evidence>
<reference evidence="2" key="1">
    <citation type="submission" date="2014-09" db="EMBL/GenBank/DDBJ databases">
        <authorList>
            <person name="Mudge J."/>
            <person name="Ramaraj T."/>
            <person name="Lindquist I.E."/>
            <person name="Bharti A.K."/>
            <person name="Sundararajan A."/>
            <person name="Cameron C.T."/>
            <person name="Woodward J.E."/>
            <person name="May G.D."/>
            <person name="Brubaker C."/>
            <person name="Broadhvest J."/>
            <person name="Wilkins T.A."/>
        </authorList>
    </citation>
    <scope>NUCLEOTIDE SEQUENCE</scope>
    <source>
        <strain evidence="2">cv. AKA8401</strain>
    </source>
</reference>
<proteinExistence type="predicted"/>
<name>A0A0B0PLE6_GOSAR</name>
<accession>A0A0B0PLE6</accession>
<sequence>MTYIDTGNQFYKSCL</sequence>
<dbReference type="EMBL" id="KN428095">
    <property type="protein sequence ID" value="KHG24241.1"/>
    <property type="molecule type" value="Genomic_DNA"/>
</dbReference>
<protein>
    <submittedName>
        <fullName evidence="1">Uncharacterized protein</fullName>
    </submittedName>
</protein>
<dbReference type="Proteomes" id="UP000032142">
    <property type="component" value="Unassembled WGS sequence"/>
</dbReference>